<organism evidence="4 5">
    <name type="scientific">Zootermopsis nevadensis</name>
    <name type="common">Dampwood termite</name>
    <dbReference type="NCBI Taxonomy" id="136037"/>
    <lineage>
        <taxon>Eukaryota</taxon>
        <taxon>Metazoa</taxon>
        <taxon>Ecdysozoa</taxon>
        <taxon>Arthropoda</taxon>
        <taxon>Hexapoda</taxon>
        <taxon>Insecta</taxon>
        <taxon>Pterygota</taxon>
        <taxon>Neoptera</taxon>
        <taxon>Polyneoptera</taxon>
        <taxon>Dictyoptera</taxon>
        <taxon>Blattodea</taxon>
        <taxon>Blattoidea</taxon>
        <taxon>Termitoidae</taxon>
        <taxon>Termopsidae</taxon>
        <taxon>Zootermopsis</taxon>
    </lineage>
</organism>
<gene>
    <name evidence="4" type="ORF">L798_15271</name>
</gene>
<feature type="compositionally biased region" description="Polar residues" evidence="3">
    <location>
        <begin position="1"/>
        <end position="11"/>
    </location>
</feature>
<feature type="region of interest" description="Disordered" evidence="3">
    <location>
        <begin position="57"/>
        <end position="99"/>
    </location>
</feature>
<accession>A0A067QMA7</accession>
<dbReference type="PANTHER" id="PTHR13245">
    <property type="entry name" value="RRP15-LIKE PROTEIN"/>
    <property type="match status" value="1"/>
</dbReference>
<dbReference type="eggNOG" id="KOG2974">
    <property type="taxonomic scope" value="Eukaryota"/>
</dbReference>
<evidence type="ECO:0000313" key="5">
    <source>
        <dbReference type="Proteomes" id="UP000027135"/>
    </source>
</evidence>
<evidence type="ECO:0000256" key="2">
    <source>
        <dbReference type="ARBA" id="ARBA00017475"/>
    </source>
</evidence>
<evidence type="ECO:0000256" key="1">
    <source>
        <dbReference type="ARBA" id="ARBA00007462"/>
    </source>
</evidence>
<dbReference type="OrthoDB" id="20949at2759"/>
<dbReference type="Proteomes" id="UP000027135">
    <property type="component" value="Unassembled WGS sequence"/>
</dbReference>
<feature type="region of interest" description="Disordered" evidence="3">
    <location>
        <begin position="1"/>
        <end position="22"/>
    </location>
</feature>
<dbReference type="EMBL" id="KK853153">
    <property type="protein sequence ID" value="KDR10562.1"/>
    <property type="molecule type" value="Genomic_DNA"/>
</dbReference>
<dbReference type="PANTHER" id="PTHR13245:SF14">
    <property type="entry name" value="RRP15-LIKE PROTEIN"/>
    <property type="match status" value="1"/>
</dbReference>
<dbReference type="OMA" id="NAGWADC"/>
<dbReference type="InParanoid" id="A0A067QMA7"/>
<dbReference type="AlphaFoldDB" id="A0A067QMA7"/>
<dbReference type="Pfam" id="PF07890">
    <property type="entry name" value="Rrp15p"/>
    <property type="match status" value="1"/>
</dbReference>
<proteinExistence type="inferred from homology"/>
<dbReference type="STRING" id="136037.A0A067QMA7"/>
<reference evidence="4 5" key="1">
    <citation type="journal article" date="2014" name="Nat. Commun.">
        <title>Molecular traces of alternative social organization in a termite genome.</title>
        <authorList>
            <person name="Terrapon N."/>
            <person name="Li C."/>
            <person name="Robertson H.M."/>
            <person name="Ji L."/>
            <person name="Meng X."/>
            <person name="Booth W."/>
            <person name="Chen Z."/>
            <person name="Childers C.P."/>
            <person name="Glastad K.M."/>
            <person name="Gokhale K."/>
            <person name="Gowin J."/>
            <person name="Gronenberg W."/>
            <person name="Hermansen R.A."/>
            <person name="Hu H."/>
            <person name="Hunt B.G."/>
            <person name="Huylmans A.K."/>
            <person name="Khalil S.M."/>
            <person name="Mitchell R.D."/>
            <person name="Munoz-Torres M.C."/>
            <person name="Mustard J.A."/>
            <person name="Pan H."/>
            <person name="Reese J.T."/>
            <person name="Scharf M.E."/>
            <person name="Sun F."/>
            <person name="Vogel H."/>
            <person name="Xiao J."/>
            <person name="Yang W."/>
            <person name="Yang Z."/>
            <person name="Yang Z."/>
            <person name="Zhou J."/>
            <person name="Zhu J."/>
            <person name="Brent C.S."/>
            <person name="Elsik C.G."/>
            <person name="Goodisman M.A."/>
            <person name="Liberles D.A."/>
            <person name="Roe R.M."/>
            <person name="Vargo E.L."/>
            <person name="Vilcinskas A."/>
            <person name="Wang J."/>
            <person name="Bornberg-Bauer E."/>
            <person name="Korb J."/>
            <person name="Zhang G."/>
            <person name="Liebig J."/>
        </authorList>
    </citation>
    <scope>NUCLEOTIDE SEQUENCE [LARGE SCALE GENOMIC DNA]</scope>
    <source>
        <tissue evidence="4">Whole organism</tissue>
    </source>
</reference>
<dbReference type="FunCoup" id="A0A067QMA7">
    <property type="interactions" value="500"/>
</dbReference>
<dbReference type="GO" id="GO:0000470">
    <property type="term" value="P:maturation of LSU-rRNA"/>
    <property type="evidence" value="ECO:0007669"/>
    <property type="project" value="TreeGrafter"/>
</dbReference>
<evidence type="ECO:0000256" key="3">
    <source>
        <dbReference type="SAM" id="MobiDB-lite"/>
    </source>
</evidence>
<dbReference type="GO" id="GO:0000460">
    <property type="term" value="P:maturation of 5.8S rRNA"/>
    <property type="evidence" value="ECO:0007669"/>
    <property type="project" value="TreeGrafter"/>
</dbReference>
<dbReference type="GO" id="GO:0030687">
    <property type="term" value="C:preribosome, large subunit precursor"/>
    <property type="evidence" value="ECO:0007669"/>
    <property type="project" value="TreeGrafter"/>
</dbReference>
<evidence type="ECO:0000313" key="4">
    <source>
        <dbReference type="EMBL" id="KDR10562.1"/>
    </source>
</evidence>
<dbReference type="InterPro" id="IPR012459">
    <property type="entry name" value="Rrp15"/>
</dbReference>
<name>A0A067QMA7_ZOONE</name>
<keyword evidence="5" id="KW-1185">Reference proteome</keyword>
<comment type="similarity">
    <text evidence="1">Belongs to the RRP15 family.</text>
</comment>
<sequence length="221" mass="25320">MTRQNSSSETISAVGDSDNEDVDISGCNTGWADAMSRVLRSKKPKKSRSVVLSRAKKLNDAAKTVKEEDTELEVGDIKPRISSLNEQRSRRKQEQKSKCRVKPNILDHDYERRLNRIATRGVVQLFNAVRQQQKSLECQLKEAGSSERKRDKVMKSLDKRAFIDILLGSSRSEPVDSPVKLEAEIKREEEEEQYNTWHVLRDDFMLGTARLKDWDKTDAPT</sequence>
<feature type="compositionally biased region" description="Basic and acidic residues" evidence="3">
    <location>
        <begin position="57"/>
        <end position="67"/>
    </location>
</feature>
<protein>
    <recommendedName>
        <fullName evidence="2">RRP15-like protein</fullName>
    </recommendedName>
</protein>